<dbReference type="NCBIfam" id="NF008295">
    <property type="entry name" value="PRK11081.1"/>
    <property type="match status" value="1"/>
</dbReference>
<keyword evidence="6 7" id="KW-0694">RNA-binding</keyword>
<evidence type="ECO:0000256" key="3">
    <source>
        <dbReference type="ARBA" id="ARBA00022679"/>
    </source>
</evidence>
<gene>
    <name evidence="7" type="primary">trmH</name>
    <name evidence="10" type="ORF">EDC28_11149</name>
</gene>
<name>A0A3N1P459_9GAMM</name>
<dbReference type="EMBL" id="RJUL01000011">
    <property type="protein sequence ID" value="ROQ21947.1"/>
    <property type="molecule type" value="Genomic_DNA"/>
</dbReference>
<evidence type="ECO:0000313" key="10">
    <source>
        <dbReference type="EMBL" id="ROQ21947.1"/>
    </source>
</evidence>
<dbReference type="InterPro" id="IPR029028">
    <property type="entry name" value="Alpha/beta_knot_MTases"/>
</dbReference>
<evidence type="ECO:0000256" key="5">
    <source>
        <dbReference type="ARBA" id="ARBA00022694"/>
    </source>
</evidence>
<keyword evidence="11" id="KW-1185">Reference proteome</keyword>
<dbReference type="InterPro" id="IPR001537">
    <property type="entry name" value="SpoU_MeTrfase"/>
</dbReference>
<evidence type="ECO:0000256" key="2">
    <source>
        <dbReference type="ARBA" id="ARBA00022603"/>
    </source>
</evidence>
<evidence type="ECO:0000256" key="6">
    <source>
        <dbReference type="ARBA" id="ARBA00022884"/>
    </source>
</evidence>
<dbReference type="Proteomes" id="UP000268033">
    <property type="component" value="Unassembled WGS sequence"/>
</dbReference>
<feature type="domain" description="tRNA/rRNA methyltransferase SpoU type" evidence="8">
    <location>
        <begin position="20"/>
        <end position="159"/>
    </location>
</feature>
<evidence type="ECO:0000256" key="7">
    <source>
        <dbReference type="HAMAP-Rule" id="MF_02060"/>
    </source>
</evidence>
<comment type="similarity">
    <text evidence="7">Belongs to the class IV-like SAM-binding methyltransferase superfamily. RNA methyltransferase TrmH family.</text>
</comment>
<dbReference type="InterPro" id="IPR033671">
    <property type="entry name" value="TrmH"/>
</dbReference>
<keyword evidence="1 7" id="KW-0820">tRNA-binding</keyword>
<dbReference type="GO" id="GO:0141100">
    <property type="term" value="F:tRNA (guanine(18)-2'-O)-methyltransferase activity"/>
    <property type="evidence" value="ECO:0007669"/>
    <property type="project" value="UniProtKB-UniRule"/>
</dbReference>
<feature type="binding site" evidence="7">
    <location>
        <position position="148"/>
    </location>
    <ligand>
        <name>S-adenosyl-L-methionine</name>
        <dbReference type="ChEBI" id="CHEBI:59789"/>
    </ligand>
</feature>
<dbReference type="HAMAP" id="MF_02060">
    <property type="entry name" value="tRNA_methyltr_TrmH"/>
    <property type="match status" value="1"/>
</dbReference>
<dbReference type="SUPFAM" id="SSF75217">
    <property type="entry name" value="alpha/beta knot"/>
    <property type="match status" value="1"/>
</dbReference>
<dbReference type="InterPro" id="IPR029026">
    <property type="entry name" value="tRNA_m1G_MTases_N"/>
</dbReference>
<dbReference type="AlphaFoldDB" id="A0A3N1P459"/>
<protein>
    <recommendedName>
        <fullName evidence="7">tRNA (guanosine(18)-2'-O)-methyltransferase</fullName>
        <ecNumber evidence="7">2.1.1.34</ecNumber>
    </recommendedName>
    <alternativeName>
        <fullName evidence="7">tRNA [Gm18] methyltransferase</fullName>
    </alternativeName>
</protein>
<evidence type="ECO:0000259" key="8">
    <source>
        <dbReference type="Pfam" id="PF00588"/>
    </source>
</evidence>
<dbReference type="RefSeq" id="WP_123422455.1">
    <property type="nucleotide sequence ID" value="NZ_RJUL01000011.1"/>
</dbReference>
<comment type="caution">
    <text evidence="7">Lacks conserved residue(s) required for the propagation of feature annotation.</text>
</comment>
<organism evidence="10 11">
    <name type="scientific">Gallaecimonas pentaromativorans</name>
    <dbReference type="NCBI Taxonomy" id="584787"/>
    <lineage>
        <taxon>Bacteria</taxon>
        <taxon>Pseudomonadati</taxon>
        <taxon>Pseudomonadota</taxon>
        <taxon>Gammaproteobacteria</taxon>
        <taxon>Enterobacterales</taxon>
        <taxon>Gallaecimonadaceae</taxon>
        <taxon>Gallaecimonas</taxon>
    </lineage>
</organism>
<dbReference type="Pfam" id="PF00588">
    <property type="entry name" value="SpoU_methylase"/>
    <property type="match status" value="1"/>
</dbReference>
<dbReference type="InterPro" id="IPR022724">
    <property type="entry name" value="rRNA_MeTrfase_SpoU_C"/>
</dbReference>
<accession>A0A3N1P459</accession>
<comment type="catalytic activity">
    <reaction evidence="7">
        <text>guanosine(18) in tRNA + S-adenosyl-L-methionine = 2'-O-methylguanosine(18) in tRNA + S-adenosyl-L-homocysteine + H(+)</text>
        <dbReference type="Rhea" id="RHEA:20077"/>
        <dbReference type="Rhea" id="RHEA-COMP:10190"/>
        <dbReference type="Rhea" id="RHEA-COMP:10192"/>
        <dbReference type="ChEBI" id="CHEBI:15378"/>
        <dbReference type="ChEBI" id="CHEBI:57856"/>
        <dbReference type="ChEBI" id="CHEBI:59789"/>
        <dbReference type="ChEBI" id="CHEBI:74269"/>
        <dbReference type="ChEBI" id="CHEBI:74445"/>
        <dbReference type="EC" id="2.1.1.34"/>
    </reaction>
</comment>
<keyword evidence="5 7" id="KW-0819">tRNA processing</keyword>
<dbReference type="FunFam" id="3.40.1280.10:FF:000009">
    <property type="entry name" value="tRNA (guanosine(18)-2'-O)-methyltransferase"/>
    <property type="match status" value="1"/>
</dbReference>
<dbReference type="GO" id="GO:0002938">
    <property type="term" value="P:tRNA guanine ribose methylation"/>
    <property type="evidence" value="ECO:0007669"/>
    <property type="project" value="UniProtKB-UniRule"/>
</dbReference>
<evidence type="ECO:0000259" key="9">
    <source>
        <dbReference type="Pfam" id="PF12105"/>
    </source>
</evidence>
<dbReference type="Pfam" id="PF12105">
    <property type="entry name" value="SpoU_methylas_C"/>
    <property type="match status" value="1"/>
</dbReference>
<dbReference type="Gene3D" id="3.40.1280.10">
    <property type="match status" value="1"/>
</dbReference>
<keyword evidence="3 7" id="KW-0808">Transferase</keyword>
<evidence type="ECO:0000256" key="4">
    <source>
        <dbReference type="ARBA" id="ARBA00022691"/>
    </source>
</evidence>
<keyword evidence="4 7" id="KW-0949">S-adenosyl-L-methionine</keyword>
<comment type="caution">
    <text evidence="10">The sequence shown here is derived from an EMBL/GenBank/DDBJ whole genome shotgun (WGS) entry which is preliminary data.</text>
</comment>
<dbReference type="PANTHER" id="PTHR43453:SF1">
    <property type="entry name" value="TRNA_RRNA METHYLTRANSFERASE SPOU TYPE DOMAIN-CONTAINING PROTEIN"/>
    <property type="match status" value="1"/>
</dbReference>
<reference evidence="10 11" key="1">
    <citation type="submission" date="2018-11" db="EMBL/GenBank/DDBJ databases">
        <title>Genomic Encyclopedia of Type Strains, Phase IV (KMG-IV): sequencing the most valuable type-strain genomes for metagenomic binning, comparative biology and taxonomic classification.</title>
        <authorList>
            <person name="Goeker M."/>
        </authorList>
    </citation>
    <scope>NUCLEOTIDE SEQUENCE [LARGE SCALE GENOMIC DNA]</scope>
    <source>
        <strain evidence="10 11">DSM 21945</strain>
    </source>
</reference>
<dbReference type="STRING" id="584787.GCA_001247655_03482"/>
<keyword evidence="2 7" id="KW-0489">Methyltransferase</keyword>
<feature type="domain" description="RNA methyltransferase SpoU/TrmH type C-terminal" evidence="9">
    <location>
        <begin position="163"/>
        <end position="216"/>
    </location>
</feature>
<evidence type="ECO:0000313" key="11">
    <source>
        <dbReference type="Proteomes" id="UP000268033"/>
    </source>
</evidence>
<evidence type="ECO:0000256" key="1">
    <source>
        <dbReference type="ARBA" id="ARBA00022555"/>
    </source>
</evidence>
<comment type="function">
    <text evidence="7">Catalyzes the 2'-O methylation of guanosine at position 18 in tRNA.</text>
</comment>
<dbReference type="CDD" id="cd18092">
    <property type="entry name" value="SpoU-like_TrmH"/>
    <property type="match status" value="1"/>
</dbReference>
<feature type="binding site" evidence="7">
    <location>
        <position position="96"/>
    </location>
    <ligand>
        <name>S-adenosyl-L-methionine</name>
        <dbReference type="ChEBI" id="CHEBI:59789"/>
    </ligand>
</feature>
<proteinExistence type="inferred from homology"/>
<dbReference type="PANTHER" id="PTHR43453">
    <property type="entry name" value="RRNA METHYLASE-LIKE"/>
    <property type="match status" value="1"/>
</dbReference>
<sequence length="232" mass="25930">MSPERFAKIKAVLAMRQPDLTVCMEEVHKAHNLSAVVRTADAIGIHEVHAIFPQKGVRMRPHTAGGSLNWVKVHRYRHIEEAVTALRTQGMQIVATNLSAKAKDFRDIDYTQPTALLVGQELQGISPEALALADHHVVIPMLGMVQSLNVSVASALILYEAQRQRQNAGMYGHSRLPETEWQRLLFERGYPQLAQQCNRKGLPFPLIDEAGEVQADEDWWQAMRAATPAKEA</sequence>
<dbReference type="EC" id="2.1.1.34" evidence="7"/>
<feature type="binding site" evidence="7">
    <location>
        <position position="139"/>
    </location>
    <ligand>
        <name>S-adenosyl-L-methionine</name>
        <dbReference type="ChEBI" id="CHEBI:59789"/>
    </ligand>
</feature>
<dbReference type="GO" id="GO:0000049">
    <property type="term" value="F:tRNA binding"/>
    <property type="evidence" value="ECO:0007669"/>
    <property type="project" value="UniProtKB-UniRule"/>
</dbReference>